<dbReference type="InterPro" id="IPR032687">
    <property type="entry name" value="AraC-type_N"/>
</dbReference>
<dbReference type="InterPro" id="IPR020449">
    <property type="entry name" value="Tscrpt_reg_AraC-type_HTH"/>
</dbReference>
<dbReference type="KEGG" id="spsw:Sps_04052"/>
<dbReference type="PANTHER" id="PTHR47894:SF4">
    <property type="entry name" value="HTH-TYPE TRANSCRIPTIONAL REGULATOR GADX"/>
    <property type="match status" value="1"/>
</dbReference>
<dbReference type="RefSeq" id="WP_077754104.1">
    <property type="nucleotide sequence ID" value="NZ_CP014782.1"/>
</dbReference>
<keyword evidence="3" id="KW-0804">Transcription</keyword>
<evidence type="ECO:0000256" key="3">
    <source>
        <dbReference type="ARBA" id="ARBA00023163"/>
    </source>
</evidence>
<dbReference type="Pfam" id="PF12833">
    <property type="entry name" value="HTH_18"/>
    <property type="match status" value="1"/>
</dbReference>
<sequence>MPPTSSAQIVPLFNAEYTATLVNLLRTLDRDIYPLISMAGLPENILETEYDFVPEAPVINLLELIFEKAGQKKYGELIWYACRNVFIPRYIARIKQDSTLKDALHTFIDFVHTETTHTHIQLRHLAGKNWFIRDRRQSLEHSHHLAEQFALIFMVELIRGLTRSDWAPTDVVMRYNHPQALKDALLLKRAQFYTERSVCAICLTDAELEQKVKHKLGWSQKKHQVPAVAPSAFLATFRKAIIPYISIGRLPITQAAIVLNMSVRTLQRRLAAEKVSYSEIVEELIQAQAIDLVLDRTIPVTRISSTLGYSDVAHFSRAFKRMTGHSPRAYRKNL</sequence>
<dbReference type="PANTHER" id="PTHR47894">
    <property type="entry name" value="HTH-TYPE TRANSCRIPTIONAL REGULATOR GADX"/>
    <property type="match status" value="1"/>
</dbReference>
<gene>
    <name evidence="5" type="ORF">Sps_04052</name>
</gene>
<dbReference type="GO" id="GO:0003700">
    <property type="term" value="F:DNA-binding transcription factor activity"/>
    <property type="evidence" value="ECO:0007669"/>
    <property type="project" value="InterPro"/>
</dbReference>
<proteinExistence type="predicted"/>
<dbReference type="InterPro" id="IPR009057">
    <property type="entry name" value="Homeodomain-like_sf"/>
</dbReference>
<dbReference type="EMBL" id="CP014782">
    <property type="protein sequence ID" value="AQS39167.1"/>
    <property type="molecule type" value="Genomic_DNA"/>
</dbReference>
<protein>
    <submittedName>
        <fullName evidence="5">Helix-turn-helix domain/Arabinose-binding domain of AraC transcription regulator, N-term</fullName>
    </submittedName>
</protein>
<feature type="domain" description="HTH araC/xylS-type" evidence="4">
    <location>
        <begin position="235"/>
        <end position="333"/>
    </location>
</feature>
<accession>A0A1S6HUC7</accession>
<evidence type="ECO:0000313" key="5">
    <source>
        <dbReference type="EMBL" id="AQS39167.1"/>
    </source>
</evidence>
<dbReference type="STRING" id="225848.Sps_04052"/>
<organism evidence="5 6">
    <name type="scientific">Shewanella psychrophila</name>
    <dbReference type="NCBI Taxonomy" id="225848"/>
    <lineage>
        <taxon>Bacteria</taxon>
        <taxon>Pseudomonadati</taxon>
        <taxon>Pseudomonadota</taxon>
        <taxon>Gammaproteobacteria</taxon>
        <taxon>Alteromonadales</taxon>
        <taxon>Shewanellaceae</taxon>
        <taxon>Shewanella</taxon>
    </lineage>
</organism>
<evidence type="ECO:0000256" key="1">
    <source>
        <dbReference type="ARBA" id="ARBA00023015"/>
    </source>
</evidence>
<dbReference type="Pfam" id="PF12625">
    <property type="entry name" value="Arabinose_bd"/>
    <property type="match status" value="1"/>
</dbReference>
<name>A0A1S6HUC7_9GAMM</name>
<keyword evidence="2" id="KW-0238">DNA-binding</keyword>
<dbReference type="GO" id="GO:0000976">
    <property type="term" value="F:transcription cis-regulatory region binding"/>
    <property type="evidence" value="ECO:0007669"/>
    <property type="project" value="TreeGrafter"/>
</dbReference>
<evidence type="ECO:0000313" key="6">
    <source>
        <dbReference type="Proteomes" id="UP000189545"/>
    </source>
</evidence>
<dbReference type="PRINTS" id="PR00032">
    <property type="entry name" value="HTHARAC"/>
</dbReference>
<keyword evidence="1" id="KW-0805">Transcription regulation</keyword>
<evidence type="ECO:0000256" key="2">
    <source>
        <dbReference type="ARBA" id="ARBA00023125"/>
    </source>
</evidence>
<dbReference type="InterPro" id="IPR018060">
    <property type="entry name" value="HTH_AraC"/>
</dbReference>
<reference evidence="5 6" key="1">
    <citation type="submission" date="2016-03" db="EMBL/GenBank/DDBJ databases">
        <title>Complete genome sequence of Shewanella psychrophila WP2, a deep sea bacterium isolated from west Pacific sediment.</title>
        <authorList>
            <person name="Xu G."/>
            <person name="Jian H."/>
        </authorList>
    </citation>
    <scope>NUCLEOTIDE SEQUENCE [LARGE SCALE GENOMIC DNA]</scope>
    <source>
        <strain evidence="5 6">WP2</strain>
    </source>
</reference>
<dbReference type="SUPFAM" id="SSF46689">
    <property type="entry name" value="Homeodomain-like"/>
    <property type="match status" value="1"/>
</dbReference>
<dbReference type="OrthoDB" id="5582699at2"/>
<keyword evidence="6" id="KW-1185">Reference proteome</keyword>
<dbReference type="GO" id="GO:0005829">
    <property type="term" value="C:cytosol"/>
    <property type="evidence" value="ECO:0007669"/>
    <property type="project" value="TreeGrafter"/>
</dbReference>
<dbReference type="SMART" id="SM00342">
    <property type="entry name" value="HTH_ARAC"/>
    <property type="match status" value="1"/>
</dbReference>
<dbReference type="PROSITE" id="PS01124">
    <property type="entry name" value="HTH_ARAC_FAMILY_2"/>
    <property type="match status" value="1"/>
</dbReference>
<dbReference type="Proteomes" id="UP000189545">
    <property type="component" value="Chromosome"/>
</dbReference>
<dbReference type="AlphaFoldDB" id="A0A1S6HUC7"/>
<evidence type="ECO:0000259" key="4">
    <source>
        <dbReference type="PROSITE" id="PS01124"/>
    </source>
</evidence>
<dbReference type="Gene3D" id="1.10.10.60">
    <property type="entry name" value="Homeodomain-like"/>
    <property type="match status" value="1"/>
</dbReference>